<keyword evidence="2" id="KW-1185">Reference proteome</keyword>
<protein>
    <submittedName>
        <fullName evidence="1">Uncharacterized protein</fullName>
    </submittedName>
</protein>
<dbReference type="KEGG" id="hat:RC74_13545"/>
<dbReference type="STRING" id="1579316.RC74_13545"/>
<organism evidence="1 2">
    <name type="scientific">Falsihalocynthiibacter arcticus</name>
    <dbReference type="NCBI Taxonomy" id="1579316"/>
    <lineage>
        <taxon>Bacteria</taxon>
        <taxon>Pseudomonadati</taxon>
        <taxon>Pseudomonadota</taxon>
        <taxon>Alphaproteobacteria</taxon>
        <taxon>Rhodobacterales</taxon>
        <taxon>Roseobacteraceae</taxon>
        <taxon>Falsihalocynthiibacter</taxon>
    </lineage>
</organism>
<dbReference type="Proteomes" id="UP000070371">
    <property type="component" value="Chromosome"/>
</dbReference>
<name>A0A126V383_9RHOB</name>
<proteinExistence type="predicted"/>
<dbReference type="AlphaFoldDB" id="A0A126V383"/>
<reference evidence="1 2" key="1">
    <citation type="submission" date="2016-02" db="EMBL/GenBank/DDBJ databases">
        <title>Complete genome sequence of Halocynthiibacter arcticus PAMC 20958t from arctic marine sediment.</title>
        <authorList>
            <person name="Lee Y.M."/>
            <person name="Baek K."/>
            <person name="Lee H.K."/>
            <person name="Shin S.C."/>
        </authorList>
    </citation>
    <scope>NUCLEOTIDE SEQUENCE [LARGE SCALE GENOMIC DNA]</scope>
    <source>
        <strain evidence="1">PAMC 20958</strain>
    </source>
</reference>
<evidence type="ECO:0000313" key="1">
    <source>
        <dbReference type="EMBL" id="AML52159.1"/>
    </source>
</evidence>
<gene>
    <name evidence="1" type="ORF">RC74_13545</name>
</gene>
<evidence type="ECO:0000313" key="2">
    <source>
        <dbReference type="Proteomes" id="UP000070371"/>
    </source>
</evidence>
<sequence length="76" mass="7720">MVAARSVGNKTGGASVGALALRTGCARVCCVKLRTHRMDVPTTAHLVLLVIATLTVGCNEEALTRGVSIVAARGSS</sequence>
<dbReference type="EMBL" id="CP014327">
    <property type="protein sequence ID" value="AML52159.1"/>
    <property type="molecule type" value="Genomic_DNA"/>
</dbReference>
<accession>A0A126V383</accession>